<dbReference type="EMBL" id="JAEVFJ010000005">
    <property type="protein sequence ID" value="KAH8104544.1"/>
    <property type="molecule type" value="Genomic_DNA"/>
</dbReference>
<feature type="compositionally biased region" description="Basic and acidic residues" evidence="1">
    <location>
        <begin position="863"/>
        <end position="875"/>
    </location>
</feature>
<feature type="compositionally biased region" description="Basic and acidic residues" evidence="1">
    <location>
        <begin position="625"/>
        <end position="636"/>
    </location>
</feature>
<dbReference type="AlphaFoldDB" id="A0A8K0UWL2"/>
<dbReference type="GO" id="GO:0042393">
    <property type="term" value="F:histone binding"/>
    <property type="evidence" value="ECO:0007669"/>
    <property type="project" value="InterPro"/>
</dbReference>
<feature type="compositionally biased region" description="Acidic residues" evidence="1">
    <location>
        <begin position="837"/>
        <end position="846"/>
    </location>
</feature>
<dbReference type="GO" id="GO:0005634">
    <property type="term" value="C:nucleus"/>
    <property type="evidence" value="ECO:0007669"/>
    <property type="project" value="InterPro"/>
</dbReference>
<feature type="compositionally biased region" description="Low complexity" evidence="1">
    <location>
        <begin position="33"/>
        <end position="46"/>
    </location>
</feature>
<accession>A0A8K0UWL2</accession>
<feature type="region of interest" description="Disordered" evidence="1">
    <location>
        <begin position="219"/>
        <end position="273"/>
    </location>
</feature>
<protein>
    <submittedName>
        <fullName evidence="2">Uncharacterized protein</fullName>
    </submittedName>
</protein>
<feature type="region of interest" description="Disordered" evidence="1">
    <location>
        <begin position="721"/>
        <end position="907"/>
    </location>
</feature>
<feature type="compositionally biased region" description="Polar residues" evidence="1">
    <location>
        <begin position="340"/>
        <end position="350"/>
    </location>
</feature>
<feature type="compositionally biased region" description="Acidic residues" evidence="1">
    <location>
        <begin position="252"/>
        <end position="265"/>
    </location>
</feature>
<gene>
    <name evidence="2" type="ORF">BXZ70DRAFT_594211</name>
</gene>
<feature type="compositionally biased region" description="Low complexity" evidence="1">
    <location>
        <begin position="569"/>
        <end position="586"/>
    </location>
</feature>
<feature type="compositionally biased region" description="Low complexity" evidence="1">
    <location>
        <begin position="747"/>
        <end position="757"/>
    </location>
</feature>
<feature type="compositionally biased region" description="Low complexity" evidence="1">
    <location>
        <begin position="57"/>
        <end position="73"/>
    </location>
</feature>
<feature type="compositionally biased region" description="Low complexity" evidence="1">
    <location>
        <begin position="640"/>
        <end position="652"/>
    </location>
</feature>
<feature type="compositionally biased region" description="Low complexity" evidence="1">
    <location>
        <begin position="485"/>
        <end position="496"/>
    </location>
</feature>
<feature type="compositionally biased region" description="Acidic residues" evidence="1">
    <location>
        <begin position="225"/>
        <end position="236"/>
    </location>
</feature>
<name>A0A8K0UWL2_9AGAR</name>
<feature type="compositionally biased region" description="Acidic residues" evidence="1">
    <location>
        <begin position="144"/>
        <end position="171"/>
    </location>
</feature>
<feature type="compositionally biased region" description="Basic and acidic residues" evidence="1">
    <location>
        <begin position="505"/>
        <end position="528"/>
    </location>
</feature>
<feature type="region of interest" description="Disordered" evidence="1">
    <location>
        <begin position="137"/>
        <end position="171"/>
    </location>
</feature>
<feature type="compositionally biased region" description="Polar residues" evidence="1">
    <location>
        <begin position="429"/>
        <end position="448"/>
    </location>
</feature>
<reference evidence="2" key="1">
    <citation type="journal article" date="2021" name="New Phytol.">
        <title>Evolutionary innovations through gain and loss of genes in the ectomycorrhizal Boletales.</title>
        <authorList>
            <person name="Wu G."/>
            <person name="Miyauchi S."/>
            <person name="Morin E."/>
            <person name="Kuo A."/>
            <person name="Drula E."/>
            <person name="Varga T."/>
            <person name="Kohler A."/>
            <person name="Feng B."/>
            <person name="Cao Y."/>
            <person name="Lipzen A."/>
            <person name="Daum C."/>
            <person name="Hundley H."/>
            <person name="Pangilinan J."/>
            <person name="Johnson J."/>
            <person name="Barry K."/>
            <person name="LaButti K."/>
            <person name="Ng V."/>
            <person name="Ahrendt S."/>
            <person name="Min B."/>
            <person name="Choi I.G."/>
            <person name="Park H."/>
            <person name="Plett J.M."/>
            <person name="Magnuson J."/>
            <person name="Spatafora J.W."/>
            <person name="Nagy L.G."/>
            <person name="Henrissat B."/>
            <person name="Grigoriev I.V."/>
            <person name="Yang Z.L."/>
            <person name="Xu J."/>
            <person name="Martin F.M."/>
        </authorList>
    </citation>
    <scope>NUCLEOTIDE SEQUENCE</scope>
    <source>
        <strain evidence="2">KKN 215</strain>
    </source>
</reference>
<dbReference type="Pfam" id="PF10384">
    <property type="entry name" value="Scm3"/>
    <property type="match status" value="1"/>
</dbReference>
<proteinExistence type="predicted"/>
<feature type="region of interest" description="Disordered" evidence="1">
    <location>
        <begin position="1"/>
        <end position="94"/>
    </location>
</feature>
<evidence type="ECO:0000313" key="2">
    <source>
        <dbReference type="EMBL" id="KAH8104544.1"/>
    </source>
</evidence>
<dbReference type="Proteomes" id="UP000813824">
    <property type="component" value="Unassembled WGS sequence"/>
</dbReference>
<evidence type="ECO:0000256" key="1">
    <source>
        <dbReference type="SAM" id="MobiDB-lite"/>
    </source>
</evidence>
<comment type="caution">
    <text evidence="2">The sequence shown here is derived from an EMBL/GenBank/DDBJ whole genome shotgun (WGS) entry which is preliminary data.</text>
</comment>
<feature type="compositionally biased region" description="Low complexity" evidence="1">
    <location>
        <begin position="380"/>
        <end position="393"/>
    </location>
</feature>
<feature type="region of interest" description="Disordered" evidence="1">
    <location>
        <begin position="306"/>
        <end position="689"/>
    </location>
</feature>
<feature type="compositionally biased region" description="Low complexity" evidence="1">
    <location>
        <begin position="611"/>
        <end position="620"/>
    </location>
</feature>
<dbReference type="OrthoDB" id="2420608at2759"/>
<organism evidence="2 3">
    <name type="scientific">Cristinia sonorae</name>
    <dbReference type="NCBI Taxonomy" id="1940300"/>
    <lineage>
        <taxon>Eukaryota</taxon>
        <taxon>Fungi</taxon>
        <taxon>Dikarya</taxon>
        <taxon>Basidiomycota</taxon>
        <taxon>Agaricomycotina</taxon>
        <taxon>Agaricomycetes</taxon>
        <taxon>Agaricomycetidae</taxon>
        <taxon>Agaricales</taxon>
        <taxon>Pleurotineae</taxon>
        <taxon>Stephanosporaceae</taxon>
        <taxon>Cristinia</taxon>
    </lineage>
</organism>
<evidence type="ECO:0000313" key="3">
    <source>
        <dbReference type="Proteomes" id="UP000813824"/>
    </source>
</evidence>
<keyword evidence="3" id="KW-1185">Reference proteome</keyword>
<dbReference type="InterPro" id="IPR018465">
    <property type="entry name" value="Scm3/HJURP"/>
</dbReference>
<sequence length="907" mass="97735">MGKADERTSANTMPQLRGTPSKPPVPRFALITPSASPPVSRSASKRPQPPPTKRPRLSSTPARSSPSLSRSTPQNLALLDEQGLHEARRASSQRVLSIWDSLAERYAKDLDEDDIVDLRTGLLLKDRGVMRAKPKIPIGFFAGDDPEQDDAAGTEAETETTEEDADTDVDPLDAFAPEHEEAGGFGLKAIVEKVPPVQEMDPRDAEDLRAFLEAEKLRKERCGAEGEEEDFDDADEGNARGVLASDDWATTDGEDLGSDDGDSSSEDPLLERVRHVTAEPALTLADDTDSEDELLAWSGDERILARATPSAARTPSPTVDIIDLTTPSPPRATTKREQSTSRPRQHSSSRGPPAHETTRPATPPRSPSPVQLHTPPRSKSQSSPPIPNINDPSFTLPSPPPLVMSKPTPRSRPKPTPIVKQPSPVAASTPCTPTKSSSRSDLNLTHLTQAGRPKTPSIGSTGLVVEVVLPKRSASRARSTGPKVASEAAAPPSAADESLRPSTPRLDKGKAKDLTVTKVKPEPKKAPVVEDSPSPPRPERWKPRFPRPRPGPSTPSTNVNVAKRKRPVSSSSSSSAASPARSSSSSPSPPLAEQLNAKRLLTKTPSKPKPKVSSAAKVKLTSPARKSDSKLHDKSRQLSKKPSLPSSPSTSKNAHLYPYTIPYTPHRSGDQGQQPGSHHQYPPAPPIFPVHDPQAQYYLAHTMHHLSYLMSTGMLAPPPPDYVPPPFPLPYQQQPRTPQHRHRADVSSSPMAGASSSRKPPLFATPTHHQPYPFTFDPGYSSGTLPPSSPPPSSPSSPSEPVLERRSALATGRSRSRGRRVSFKLDSGERPQLLGNADEEEEEEEANSSMRTIHMASPSPEPCRTRGRSESRGRDVSSSPTKGKGGRSRRIAVAEEPARGRTPGPLE</sequence>